<feature type="non-terminal residue" evidence="21">
    <location>
        <position position="1683"/>
    </location>
</feature>
<keyword evidence="13 17" id="KW-0675">Receptor</keyword>
<keyword evidence="11 17" id="KW-0406">Ion transport</keyword>
<evidence type="ECO:0000256" key="6">
    <source>
        <dbReference type="ARBA" id="ARBA00022673"/>
    </source>
</evidence>
<comment type="subunit">
    <text evidence="17">Homotetramer.</text>
</comment>
<evidence type="ECO:0000313" key="21">
    <source>
        <dbReference type="EMBL" id="KAF1391029.1"/>
    </source>
</evidence>
<evidence type="ECO:0000256" key="18">
    <source>
        <dbReference type="SAM" id="MobiDB-lite"/>
    </source>
</evidence>
<keyword evidence="7" id="KW-0812">Transmembrane</keyword>
<evidence type="ECO:0000256" key="16">
    <source>
        <dbReference type="ARBA" id="ARBA00023329"/>
    </source>
</evidence>
<feature type="domain" description="RyR/IP3R Homology associated" evidence="20">
    <location>
        <begin position="1428"/>
        <end position="1532"/>
    </location>
</feature>
<dbReference type="PRINTS" id="PR00779">
    <property type="entry name" value="INSP3RECEPTR"/>
</dbReference>
<evidence type="ECO:0000256" key="12">
    <source>
        <dbReference type="ARBA" id="ARBA00023136"/>
    </source>
</evidence>
<evidence type="ECO:0000256" key="13">
    <source>
        <dbReference type="ARBA" id="ARBA00023170"/>
    </source>
</evidence>
<feature type="domain" description="RIH" evidence="19">
    <location>
        <begin position="38"/>
        <end position="234"/>
    </location>
</feature>
<evidence type="ECO:0000256" key="4">
    <source>
        <dbReference type="ARBA" id="ARBA00022448"/>
    </source>
</evidence>
<comment type="caution">
    <text evidence="21">The sequence shown here is derived from an EMBL/GenBank/DDBJ whole genome shotgun (WGS) entry which is preliminary data.</text>
</comment>
<evidence type="ECO:0000256" key="15">
    <source>
        <dbReference type="ARBA" id="ARBA00023303"/>
    </source>
</evidence>
<keyword evidence="5 17" id="KW-0109">Calcium transport</keyword>
<evidence type="ECO:0000313" key="22">
    <source>
        <dbReference type="Proteomes" id="UP000465112"/>
    </source>
</evidence>
<keyword evidence="14 17" id="KW-1071">Ligand-gated ion channel</keyword>
<evidence type="ECO:0000256" key="3">
    <source>
        <dbReference type="ARBA" id="ARBA00009453"/>
    </source>
</evidence>
<evidence type="ECO:0000259" key="20">
    <source>
        <dbReference type="Pfam" id="PF08454"/>
    </source>
</evidence>
<dbReference type="Proteomes" id="UP000465112">
    <property type="component" value="Chromosome 5"/>
</dbReference>
<protein>
    <recommendedName>
        <fullName evidence="17">Inositol 1,4,5-trisphosphate receptor</fullName>
    </recommendedName>
</protein>
<dbReference type="InterPro" id="IPR000493">
    <property type="entry name" value="InsP3_rcpt"/>
</dbReference>
<dbReference type="PANTHER" id="PTHR45816:SF1">
    <property type="entry name" value="INOSITOL 1,4,5-TRISPHOSPHATE RECEPTOR"/>
    <property type="match status" value="1"/>
</dbReference>
<dbReference type="GO" id="GO:0051209">
    <property type="term" value="P:release of sequestered calcium ion into cytosol"/>
    <property type="evidence" value="ECO:0007669"/>
    <property type="project" value="UniProtKB-UniRule"/>
</dbReference>
<dbReference type="GO" id="GO:0070679">
    <property type="term" value="F:inositol 1,4,5 trisphosphate binding"/>
    <property type="evidence" value="ECO:0007669"/>
    <property type="project" value="UniProtKB-UniRule"/>
</dbReference>
<dbReference type="InterPro" id="IPR013662">
    <property type="entry name" value="RIH_assoc-dom"/>
</dbReference>
<keyword evidence="4 17" id="KW-0813">Transport</keyword>
<name>A0A6A5FGI9_PERFL</name>
<evidence type="ECO:0000256" key="10">
    <source>
        <dbReference type="ARBA" id="ARBA00022989"/>
    </source>
</evidence>
<reference evidence="21 22" key="1">
    <citation type="submission" date="2019-06" db="EMBL/GenBank/DDBJ databases">
        <title>A chromosome-scale genome assembly of the European perch, Perca fluviatilis.</title>
        <authorList>
            <person name="Roques C."/>
            <person name="Zahm M."/>
            <person name="Cabau C."/>
            <person name="Klopp C."/>
            <person name="Bouchez O."/>
            <person name="Donnadieu C."/>
            <person name="Kuhl H."/>
            <person name="Gislard M."/>
            <person name="Guendouz S."/>
            <person name="Journot L."/>
            <person name="Haffray P."/>
            <person name="Bestin A."/>
            <person name="Morvezen R."/>
            <person name="Feron R."/>
            <person name="Wen M."/>
            <person name="Jouanno E."/>
            <person name="Herpin A."/>
            <person name="Schartl M."/>
            <person name="Postlethwait J."/>
            <person name="Schaerlinger B."/>
            <person name="Chardard D."/>
            <person name="Lecocq T."/>
            <person name="Poncet C."/>
            <person name="Jaffrelo L."/>
            <person name="Lampietro C."/>
            <person name="Guiguen Y."/>
        </authorList>
    </citation>
    <scope>NUCLEOTIDE SEQUENCE [LARGE SCALE GENOMIC DNA]</scope>
    <source>
        <tissue evidence="21">Blood</tissue>
    </source>
</reference>
<keyword evidence="6 17" id="KW-0107">Calcium channel</keyword>
<gene>
    <name evidence="21" type="ORF">PFLUV_G00064320</name>
</gene>
<dbReference type="GO" id="GO:0005220">
    <property type="term" value="F:inositol 1,4,5-trisphosphate-gated calcium channel activity"/>
    <property type="evidence" value="ECO:0007669"/>
    <property type="project" value="UniProtKB-UniRule"/>
</dbReference>
<comment type="function">
    <text evidence="17">Receptor for inositol 1,4,5-trisphosphate, a second messenger that mediates the release of intracellular calcium.</text>
</comment>
<dbReference type="SUPFAM" id="SSF100909">
    <property type="entry name" value="IP3 receptor type 1 binding core, domain 2"/>
    <property type="match status" value="2"/>
</dbReference>
<dbReference type="Gene3D" id="1.25.10.30">
    <property type="entry name" value="IP3 receptor type 1 binding core, RIH domain"/>
    <property type="match status" value="1"/>
</dbReference>
<dbReference type="Pfam" id="PF01365">
    <property type="entry name" value="RYDR_ITPR"/>
    <property type="match status" value="2"/>
</dbReference>
<evidence type="ECO:0000256" key="9">
    <source>
        <dbReference type="ARBA" id="ARBA00022837"/>
    </source>
</evidence>
<evidence type="ECO:0000256" key="17">
    <source>
        <dbReference type="RuleBase" id="RU368044"/>
    </source>
</evidence>
<dbReference type="SUPFAM" id="SSF48371">
    <property type="entry name" value="ARM repeat"/>
    <property type="match status" value="1"/>
</dbReference>
<evidence type="ECO:0000256" key="11">
    <source>
        <dbReference type="ARBA" id="ARBA00023065"/>
    </source>
</evidence>
<comment type="domain">
    <text evidence="17">Composed of a large N-terminal cytoplasmic domain (CD) followed by a juxtamembrane domain (JD) and a transmembrane domain (TMD).</text>
</comment>
<evidence type="ECO:0000256" key="7">
    <source>
        <dbReference type="ARBA" id="ARBA00022692"/>
    </source>
</evidence>
<keyword evidence="12 17" id="KW-0472">Membrane</keyword>
<comment type="subcellular location">
    <subcellularLocation>
        <location evidence="2">Cytoplasmic vesicle</location>
        <location evidence="2">Secretory vesicle membrane</location>
        <topology evidence="2">Multi-pass membrane protein</topology>
    </subcellularLocation>
    <subcellularLocation>
        <location evidence="1 17">Endoplasmic reticulum membrane</location>
        <topology evidence="1 17">Multi-pass membrane protein</topology>
    </subcellularLocation>
</comment>
<dbReference type="FunFam" id="1.25.10.30:FF:000001">
    <property type="entry name" value="Inositol 1,4,5-trisphosphate receptor, type 2"/>
    <property type="match status" value="1"/>
</dbReference>
<dbReference type="InterPro" id="IPR015925">
    <property type="entry name" value="Ryanodine_IP3_receptor"/>
</dbReference>
<proteinExistence type="inferred from homology"/>
<evidence type="ECO:0000256" key="1">
    <source>
        <dbReference type="ARBA" id="ARBA00004477"/>
    </source>
</evidence>
<evidence type="ECO:0000256" key="14">
    <source>
        <dbReference type="ARBA" id="ARBA00023286"/>
    </source>
</evidence>
<keyword evidence="15 17" id="KW-0407">Ion channel</keyword>
<feature type="region of interest" description="Disordered" evidence="18">
    <location>
        <begin position="1619"/>
        <end position="1673"/>
    </location>
</feature>
<keyword evidence="16" id="KW-0968">Cytoplasmic vesicle</keyword>
<dbReference type="Pfam" id="PF08454">
    <property type="entry name" value="RIH_assoc"/>
    <property type="match status" value="1"/>
</dbReference>
<dbReference type="PANTHER" id="PTHR45816">
    <property type="entry name" value="MIR DOMAIN-CONTAINING PROTEIN"/>
    <property type="match status" value="1"/>
</dbReference>
<accession>A0A6A5FGI9</accession>
<evidence type="ECO:0000259" key="19">
    <source>
        <dbReference type="Pfam" id="PF01365"/>
    </source>
</evidence>
<evidence type="ECO:0000256" key="8">
    <source>
        <dbReference type="ARBA" id="ARBA00022824"/>
    </source>
</evidence>
<dbReference type="GO" id="GO:0005789">
    <property type="term" value="C:endoplasmic reticulum membrane"/>
    <property type="evidence" value="ECO:0007669"/>
    <property type="project" value="UniProtKB-SubCell"/>
</dbReference>
<comment type="similarity">
    <text evidence="3 17">Belongs to the InsP3 receptor family.</text>
</comment>
<evidence type="ECO:0000256" key="5">
    <source>
        <dbReference type="ARBA" id="ARBA00022568"/>
    </source>
</evidence>
<keyword evidence="8 17" id="KW-0256">Endoplasmic reticulum</keyword>
<dbReference type="EMBL" id="VHII01000005">
    <property type="protein sequence ID" value="KAF1391029.1"/>
    <property type="molecule type" value="Genomic_DNA"/>
</dbReference>
<feature type="region of interest" description="Disordered" evidence="18">
    <location>
        <begin position="700"/>
        <end position="729"/>
    </location>
</feature>
<sequence length="1683" mass="190570">MEIRDLDFANDASAMLSTVVEQFSQGFISQNDRRFAIKLLEDVVFFVADVINSGQAVLDVTMTKANRERQKLMREQNILKQIFGILKAPFKDRGGGEGPLLRLEELADQKNSPYQYMFRLCYRVLRHSQEDYRKNQEHIAKQFGVMQSQIGYDILAEDTITALLHNNRKLLEKHITKKEVETFVSLVRKNREPRFLDYLSDLCVSNNVAIPVTQELICKCVLDPKNQDILIKTERRVPKDAPPGGVQGDYIGMDDYGDDDEVWLVWTDKTNEKQEKGIRQLAQEARQGNAHDENVLTYYRYQLKLFARMCLDRQYLAIDEISKQLDVELIFLCMMDETLPFDLRASFCRLMLHAHVDRDPQELVTPVKYARLWTEIPTAISIKDYDSNMDDSRDNKKNRFSNTMAFMEEYLNNVLNDELPFHNAEKNKLTFEVVSLARHLIYFGFYSFFELLRLTRTLLGIIDCRPNPGYAGVLFHEDGSGKNVKRSIHGMGQIMSTMVLNRKQSIFGGGGASGGEAGLALDGPRGSKDSIDKVDLTVMDTKLKILEILQFILNVRLDYRISFLLSVFKKEFVDVYPMGDADATTNMEHAAAINLQHIGEQAEAMFGVGKGNSILEMDDEGGRMFLRVLIHLTMHDYPPLVSGALQLLFRHFSQRQEVLHTFKQVQLLISSQDVENYKLIKADLDRLRTLVEKSELWVEKKSSGGGDGKEKGEGASEDATPKKDKEKGNENYRKVKEILERLNKMCSSGVWKKQQRLLKNMGAHKVMLDLLQVSYDQHDVKMQEIIRYTHLFLQKFCTGNQENQTLLHKNLTLFLNPGLLEAETVQHIFCNNYQLCSEISESVLQHFIHCLATHGRHVQYLNFLHTIIKAEGKYVKKCQDMIMTELTNAGEDVVVFYNDKTSFNVMLELMAESREGVGESSPLRYHISLVELLAACAEGKNVYTEIKCTSLLPLEDVVRVVTHEDCITEVKVAYVNFVNHCYVDTEVEMKEIYTSNHIWNLFEDFTVDMARVCNKREKRLSDPILEKYIINVVFDTIHAFFSSPFSENSTSLQTHHTIMTQLLQSSVRLLDCPWLQQQHRGQVETCIRTLAMTAKSRSIALPLELEAQISSVLASSSLNSLSRSNPNYKSLSRSSRTIVPSNPWDYKNIIEKLQDIITTLEQRLKPLVNAELSVLVDVLHQPELLFLEGSDTRQRCESGGFISKLIQHTKALMCSEEKLCIKVLKTLQEMLIRTLDFDEKGISLRKVLLQNYLLPKKNTSDLAELGAAGAEQERDWAAVAAVQCRLDREGGTKLFTDLVMSSKNDKIFQESIQLAICLLEGGNTEIQNSFYKLMMGDNKSEKFFKVLHDRMKEAQTDIKATVSVNVGEMTHRASEKELDHGGSPALVLPGSGGLPVLVPGPSIAPVAVQSAPAEQREVEAEMGPAVIIMKPILRFLQLLCENHNQDLQNFLRCQNNKTNYNLVCETLQFLDIMCGSTTGGLGLLGLYINESNVHLITQTLETLTEYCQGPCQENQTCIVTHESNGIDIITALILNDISPLCRYQMEMVLQLKDNASKLLLALMESRHDSENAERILFNLRPRELVEVIKKAYQQESECEGVEVSPREVGHNIYILAQQAAGPTQQSPAEPPEASEEQQRGGGGHLVHVEPEQPPPVPDVEVHSSSCCGGTGPSGVLRAAHITD</sequence>
<dbReference type="InterPro" id="IPR000699">
    <property type="entry name" value="RIH_dom"/>
</dbReference>
<dbReference type="InterPro" id="IPR035910">
    <property type="entry name" value="RyR/IP3R_RIH_dom_sf"/>
</dbReference>
<keyword evidence="9 17" id="KW-0106">Calcium</keyword>
<dbReference type="InterPro" id="IPR016024">
    <property type="entry name" value="ARM-type_fold"/>
</dbReference>
<keyword evidence="10" id="KW-1133">Transmembrane helix</keyword>
<dbReference type="GO" id="GO:0030658">
    <property type="term" value="C:transport vesicle membrane"/>
    <property type="evidence" value="ECO:0007669"/>
    <property type="project" value="UniProtKB-SubCell"/>
</dbReference>
<keyword evidence="22" id="KW-1185">Reference proteome</keyword>
<feature type="domain" description="RIH" evidence="19">
    <location>
        <begin position="738"/>
        <end position="890"/>
    </location>
</feature>
<organism evidence="21 22">
    <name type="scientific">Perca fluviatilis</name>
    <name type="common">European perch</name>
    <dbReference type="NCBI Taxonomy" id="8168"/>
    <lineage>
        <taxon>Eukaryota</taxon>
        <taxon>Metazoa</taxon>
        <taxon>Chordata</taxon>
        <taxon>Craniata</taxon>
        <taxon>Vertebrata</taxon>
        <taxon>Euteleostomi</taxon>
        <taxon>Actinopterygii</taxon>
        <taxon>Neopterygii</taxon>
        <taxon>Teleostei</taxon>
        <taxon>Neoteleostei</taxon>
        <taxon>Acanthomorphata</taxon>
        <taxon>Eupercaria</taxon>
        <taxon>Perciformes</taxon>
        <taxon>Percoidei</taxon>
        <taxon>Percidae</taxon>
        <taxon>Percinae</taxon>
        <taxon>Perca</taxon>
    </lineage>
</organism>
<evidence type="ECO:0000256" key="2">
    <source>
        <dbReference type="ARBA" id="ARBA00004638"/>
    </source>
</evidence>